<evidence type="ECO:0008006" key="4">
    <source>
        <dbReference type="Google" id="ProtNLM"/>
    </source>
</evidence>
<dbReference type="AlphaFoldDB" id="A0A4Z0L7N4"/>
<feature type="transmembrane region" description="Helical" evidence="1">
    <location>
        <begin position="146"/>
        <end position="166"/>
    </location>
</feature>
<feature type="transmembrane region" description="Helical" evidence="1">
    <location>
        <begin position="327"/>
        <end position="346"/>
    </location>
</feature>
<protein>
    <recommendedName>
        <fullName evidence="4">EpsG family protein</fullName>
    </recommendedName>
</protein>
<feature type="transmembrane region" description="Helical" evidence="1">
    <location>
        <begin position="29"/>
        <end position="48"/>
    </location>
</feature>
<organism evidence="2 3">
    <name type="scientific">Flavobacterium humi</name>
    <dbReference type="NCBI Taxonomy" id="2562683"/>
    <lineage>
        <taxon>Bacteria</taxon>
        <taxon>Pseudomonadati</taxon>
        <taxon>Bacteroidota</taxon>
        <taxon>Flavobacteriia</taxon>
        <taxon>Flavobacteriales</taxon>
        <taxon>Flavobacteriaceae</taxon>
        <taxon>Flavobacterium</taxon>
    </lineage>
</organism>
<keyword evidence="3" id="KW-1185">Reference proteome</keyword>
<proteinExistence type="predicted"/>
<feature type="transmembrane region" description="Helical" evidence="1">
    <location>
        <begin position="218"/>
        <end position="237"/>
    </location>
</feature>
<feature type="transmembrane region" description="Helical" evidence="1">
    <location>
        <begin position="194"/>
        <end position="211"/>
    </location>
</feature>
<feature type="transmembrane region" description="Helical" evidence="1">
    <location>
        <begin position="97"/>
        <end position="116"/>
    </location>
</feature>
<evidence type="ECO:0000256" key="1">
    <source>
        <dbReference type="SAM" id="Phobius"/>
    </source>
</evidence>
<evidence type="ECO:0000313" key="2">
    <source>
        <dbReference type="EMBL" id="TGD57135.1"/>
    </source>
</evidence>
<dbReference type="GO" id="GO:0016020">
    <property type="term" value="C:membrane"/>
    <property type="evidence" value="ECO:0007669"/>
    <property type="project" value="InterPro"/>
</dbReference>
<dbReference type="EMBL" id="SRLH01000007">
    <property type="protein sequence ID" value="TGD57135.1"/>
    <property type="molecule type" value="Genomic_DNA"/>
</dbReference>
<keyword evidence="1" id="KW-0472">Membrane</keyword>
<feature type="transmembrane region" description="Helical" evidence="1">
    <location>
        <begin position="291"/>
        <end position="315"/>
    </location>
</feature>
<evidence type="ECO:0000313" key="3">
    <source>
        <dbReference type="Proteomes" id="UP000297407"/>
    </source>
</evidence>
<accession>A0A4Z0L7N4</accession>
<name>A0A4Z0L7N4_9FLAO</name>
<dbReference type="InterPro" id="IPR022324">
    <property type="entry name" value="Bacilysin_exporter_BacE_put"/>
</dbReference>
<gene>
    <name evidence="2" type="ORF">E4635_13280</name>
</gene>
<dbReference type="RefSeq" id="WP_135527181.1">
    <property type="nucleotide sequence ID" value="NZ_SRLH01000007.1"/>
</dbReference>
<feature type="transmembrane region" description="Helical" evidence="1">
    <location>
        <begin position="171"/>
        <end position="188"/>
    </location>
</feature>
<keyword evidence="1" id="KW-0812">Transmembrane</keyword>
<keyword evidence="1" id="KW-1133">Transmembrane helix</keyword>
<reference evidence="2 3" key="1">
    <citation type="submission" date="2019-04" db="EMBL/GenBank/DDBJ databases">
        <title>Flavobacterium sp. strain DS2-A Genome sequencing and assembly.</title>
        <authorList>
            <person name="Kim I."/>
        </authorList>
    </citation>
    <scope>NUCLEOTIDE SEQUENCE [LARGE SCALE GENOMIC DNA]</scope>
    <source>
        <strain evidence="2 3">DS2-A</strain>
    </source>
</reference>
<sequence>MNFILLPALLLYIGYVTKSYYQSQKQPCQRLFLALLFIIHYSGVYLAYKHTYGVVGTDAFSFYVNASQADSWSSLFSVGSRFLSFLIYPLVKAGASMFTLTLFFGTLSYQAFLWYFRQMAKTATTYFTVIGIPVTQWILLLPSLHYWSGFLGKDALVFFILTYLLFRFKEVLYYNFIDILLLLVLAVLRPHVFTVMLVVLSGFYLTNPQIARKIKLRLMLGTLLIAIAIIPALMRLIKMKAFTYEAFLQKLNDLNTVAVGSGSGIHFSDSSFAERVWLLLFRPLFYDANTVYQYVVSVENTIVLLFFSCIIIILFTNRYKVVSSKDIKFALLLGIGIFLMIASYIYNLGLASRMRLMFLPFLFYAINQMINLKRTEAV</sequence>
<dbReference type="Proteomes" id="UP000297407">
    <property type="component" value="Unassembled WGS sequence"/>
</dbReference>
<comment type="caution">
    <text evidence="2">The sequence shown here is derived from an EMBL/GenBank/DDBJ whole genome shotgun (WGS) entry which is preliminary data.</text>
</comment>
<feature type="transmembrane region" description="Helical" evidence="1">
    <location>
        <begin position="123"/>
        <end position="140"/>
    </location>
</feature>
<dbReference type="OrthoDB" id="975915at2"/>
<dbReference type="PRINTS" id="PR01988">
    <property type="entry name" value="EXPORTERBACE"/>
</dbReference>